<dbReference type="AlphaFoldDB" id="A0AAD7BLA6"/>
<organism evidence="3 4">
    <name type="scientific">Roridomyces roridus</name>
    <dbReference type="NCBI Taxonomy" id="1738132"/>
    <lineage>
        <taxon>Eukaryota</taxon>
        <taxon>Fungi</taxon>
        <taxon>Dikarya</taxon>
        <taxon>Basidiomycota</taxon>
        <taxon>Agaricomycotina</taxon>
        <taxon>Agaricomycetes</taxon>
        <taxon>Agaricomycetidae</taxon>
        <taxon>Agaricales</taxon>
        <taxon>Marasmiineae</taxon>
        <taxon>Mycenaceae</taxon>
        <taxon>Roridomyces</taxon>
    </lineage>
</organism>
<comment type="caution">
    <text evidence="3">The sequence shown here is derived from an EMBL/GenBank/DDBJ whole genome shotgun (WGS) entry which is preliminary data.</text>
</comment>
<feature type="transmembrane region" description="Helical" evidence="1">
    <location>
        <begin position="257"/>
        <end position="283"/>
    </location>
</feature>
<evidence type="ECO:0000313" key="4">
    <source>
        <dbReference type="Proteomes" id="UP001221142"/>
    </source>
</evidence>
<feature type="domain" description="DUF6535" evidence="2">
    <location>
        <begin position="78"/>
        <end position="251"/>
    </location>
</feature>
<sequence length="415" mass="45976">MESQNELEAGLPPTKRFLKLSWFQHLSAITASWVFGRPRCPDNKLPSEAKDAGMAHLKEEVVRNYSSDENRESCAKIWSIYVGEAERYDAALVESWKADMEGMLIFCWANMLQSGLFSASLTAFLIESYKNLQPDSGDLTVAALSQVSRQLAAISTGASAASESPTQFTPKASSLLSSSVHCSLATLVEQWAREFLHKTEMRPSPVRRARIFSFLYFGLKQFRMHTVVDVIPSLLHGSLLLFFAGLVAFLIPVNHLIMYLMVGTLAIFLVLYLGLTVLPVIYLDCPYRTPLSTPLWSMVQKLRILFCKPMPSSAPTTMTEAVVDAAFLDTKHRDHGAIKWTLESLTDDAELLPFVEAIPDVIYGLNGFRYENDHLFLPVLGDIDTPSPLVNRISQLILGAQALPGDDPLASASGQ</sequence>
<keyword evidence="1" id="KW-0472">Membrane</keyword>
<evidence type="ECO:0000313" key="3">
    <source>
        <dbReference type="EMBL" id="KAJ7624515.1"/>
    </source>
</evidence>
<dbReference type="InterPro" id="IPR045338">
    <property type="entry name" value="DUF6535"/>
</dbReference>
<protein>
    <recommendedName>
        <fullName evidence="2">DUF6535 domain-containing protein</fullName>
    </recommendedName>
</protein>
<keyword evidence="4" id="KW-1185">Reference proteome</keyword>
<name>A0AAD7BLA6_9AGAR</name>
<keyword evidence="1" id="KW-0812">Transmembrane</keyword>
<evidence type="ECO:0000256" key="1">
    <source>
        <dbReference type="SAM" id="Phobius"/>
    </source>
</evidence>
<dbReference type="Proteomes" id="UP001221142">
    <property type="component" value="Unassembled WGS sequence"/>
</dbReference>
<reference evidence="3" key="1">
    <citation type="submission" date="2023-03" db="EMBL/GenBank/DDBJ databases">
        <title>Massive genome expansion in bonnet fungi (Mycena s.s.) driven by repeated elements and novel gene families across ecological guilds.</title>
        <authorList>
            <consortium name="Lawrence Berkeley National Laboratory"/>
            <person name="Harder C.B."/>
            <person name="Miyauchi S."/>
            <person name="Viragh M."/>
            <person name="Kuo A."/>
            <person name="Thoen E."/>
            <person name="Andreopoulos B."/>
            <person name="Lu D."/>
            <person name="Skrede I."/>
            <person name="Drula E."/>
            <person name="Henrissat B."/>
            <person name="Morin E."/>
            <person name="Kohler A."/>
            <person name="Barry K."/>
            <person name="LaButti K."/>
            <person name="Morin E."/>
            <person name="Salamov A."/>
            <person name="Lipzen A."/>
            <person name="Mereny Z."/>
            <person name="Hegedus B."/>
            <person name="Baldrian P."/>
            <person name="Stursova M."/>
            <person name="Weitz H."/>
            <person name="Taylor A."/>
            <person name="Grigoriev I.V."/>
            <person name="Nagy L.G."/>
            <person name="Martin F."/>
            <person name="Kauserud H."/>
        </authorList>
    </citation>
    <scope>NUCLEOTIDE SEQUENCE</scope>
    <source>
        <strain evidence="3">9284</strain>
    </source>
</reference>
<proteinExistence type="predicted"/>
<accession>A0AAD7BLA6</accession>
<feature type="transmembrane region" description="Helical" evidence="1">
    <location>
        <begin position="230"/>
        <end position="251"/>
    </location>
</feature>
<dbReference type="EMBL" id="JARKIF010000013">
    <property type="protein sequence ID" value="KAJ7624515.1"/>
    <property type="molecule type" value="Genomic_DNA"/>
</dbReference>
<keyword evidence="1" id="KW-1133">Transmembrane helix</keyword>
<evidence type="ECO:0000259" key="2">
    <source>
        <dbReference type="Pfam" id="PF20153"/>
    </source>
</evidence>
<gene>
    <name evidence="3" type="ORF">FB45DRAFT_1005438</name>
</gene>
<dbReference type="Pfam" id="PF20153">
    <property type="entry name" value="DUF6535"/>
    <property type="match status" value="1"/>
</dbReference>